<dbReference type="Ensembl" id="ENSGAGT00000039588.1">
    <property type="protein sequence ID" value="ENSGAGP00000034963.1"/>
    <property type="gene ID" value="ENSGAGG00000024855.1"/>
</dbReference>
<reference evidence="2" key="3">
    <citation type="submission" date="2025-09" db="UniProtKB">
        <authorList>
            <consortium name="Ensembl"/>
        </authorList>
    </citation>
    <scope>IDENTIFICATION</scope>
</reference>
<evidence type="ECO:0000256" key="1">
    <source>
        <dbReference type="SAM" id="SignalP"/>
    </source>
</evidence>
<keyword evidence="3" id="KW-1185">Reference proteome</keyword>
<reference evidence="3" key="1">
    <citation type="journal article" date="2017" name="PLoS ONE">
        <title>The Agassiz's desert tortoise genome provides a resource for the conservation of a threatened species.</title>
        <authorList>
            <person name="Tollis M."/>
            <person name="DeNardo D.F."/>
            <person name="Cornelius J.A."/>
            <person name="Dolby G.A."/>
            <person name="Edwards T."/>
            <person name="Henen B.T."/>
            <person name="Karl A.E."/>
            <person name="Murphy R.W."/>
            <person name="Kusumi K."/>
        </authorList>
    </citation>
    <scope>NUCLEOTIDE SEQUENCE [LARGE SCALE GENOMIC DNA]</scope>
</reference>
<feature type="signal peptide" evidence="1">
    <location>
        <begin position="1"/>
        <end position="20"/>
    </location>
</feature>
<keyword evidence="1" id="KW-0732">Signal</keyword>
<protein>
    <submittedName>
        <fullName evidence="2">Uncharacterized protein</fullName>
    </submittedName>
</protein>
<evidence type="ECO:0000313" key="3">
    <source>
        <dbReference type="Proteomes" id="UP000291020"/>
    </source>
</evidence>
<reference evidence="2" key="2">
    <citation type="submission" date="2025-08" db="UniProtKB">
        <authorList>
            <consortium name="Ensembl"/>
        </authorList>
    </citation>
    <scope>IDENTIFICATION</scope>
</reference>
<sequence length="110" mass="12147">NDHKIFLLLLGLYFLWRGSGGPPADVPAEGRSRPQHTKRVLGAACRRRCSASCQEGCRRLQWTSRRRACGGSDGLAASVEQPQARLQEVHRSSMTGDRWTSMHGALTFPA</sequence>
<evidence type="ECO:0000313" key="2">
    <source>
        <dbReference type="Ensembl" id="ENSGAGP00000034963.1"/>
    </source>
</evidence>
<organism evidence="2 3">
    <name type="scientific">Gopherus agassizii</name>
    <name type="common">Agassiz's desert tortoise</name>
    <dbReference type="NCBI Taxonomy" id="38772"/>
    <lineage>
        <taxon>Eukaryota</taxon>
        <taxon>Metazoa</taxon>
        <taxon>Chordata</taxon>
        <taxon>Craniata</taxon>
        <taxon>Vertebrata</taxon>
        <taxon>Euteleostomi</taxon>
        <taxon>Archelosauria</taxon>
        <taxon>Testudinata</taxon>
        <taxon>Testudines</taxon>
        <taxon>Cryptodira</taxon>
        <taxon>Durocryptodira</taxon>
        <taxon>Testudinoidea</taxon>
        <taxon>Testudinidae</taxon>
        <taxon>Gopherus</taxon>
    </lineage>
</organism>
<dbReference type="AlphaFoldDB" id="A0A452J3E8"/>
<proteinExistence type="predicted"/>
<accession>A0A452J3E8</accession>
<feature type="chain" id="PRO_5019300080" evidence="1">
    <location>
        <begin position="21"/>
        <end position="110"/>
    </location>
</feature>
<dbReference type="Proteomes" id="UP000291020">
    <property type="component" value="Unassembled WGS sequence"/>
</dbReference>
<name>A0A452J3E8_9SAUR</name>